<dbReference type="GO" id="GO:0043161">
    <property type="term" value="P:proteasome-mediated ubiquitin-dependent protein catabolic process"/>
    <property type="evidence" value="ECO:0007669"/>
    <property type="project" value="TreeGrafter"/>
</dbReference>
<dbReference type="GO" id="GO:0008540">
    <property type="term" value="C:proteasome regulatory particle, base subcomplex"/>
    <property type="evidence" value="ECO:0007669"/>
    <property type="project" value="TreeGrafter"/>
</dbReference>
<protein>
    <recommendedName>
        <fullName evidence="2">26S proteasome non-ATPase regulatory subunit 1/RPN2 N-terminal domain-containing protein</fullName>
    </recommendedName>
</protein>
<dbReference type="Pfam" id="PF21505">
    <property type="entry name" value="RPN2_N"/>
    <property type="match status" value="1"/>
</dbReference>
<dbReference type="PANTHER" id="PTHR10943:SF2">
    <property type="entry name" value="26S PROTEASOME NON-ATPASE REGULATORY SUBUNIT 1"/>
    <property type="match status" value="1"/>
</dbReference>
<dbReference type="PANTHER" id="PTHR10943">
    <property type="entry name" value="26S PROTEASOME NON-ATPASE REGULATORY SUBUNIT"/>
    <property type="match status" value="1"/>
</dbReference>
<evidence type="ECO:0000313" key="3">
    <source>
        <dbReference type="EMBL" id="CAD2135795.1"/>
    </source>
</evidence>
<sequence length="314" mass="36437">MAQVMHIWRNNPKNATPYLESLGDPQRQTSEKQIIIENLDDWKVITATWFEMAQYLSVLETLANDQNFAGRGKAALLCSKVAYCLENYEKALAFALDSDNNFSSTPRQDDFKEHDSLYVNKIIEQALDTYKKKRNQKMEVEPKLAALIDRIFQQNLERRDFNSVIGLAFDTRRIDMVETAIKSNEVPEKTPVMIETLNKVWESQLDIEFRTLVLDLIFHMLDADLEIDKKGSQNLALKVLSICQCLIKLERPAQVAQIFNNLLSKKNTLVAYQLAFDLYENAPQEFLEQLKELLFKKEDSQKMRKQSFPQKTTI</sequence>
<proteinExistence type="predicted"/>
<keyword evidence="1" id="KW-0677">Repeat</keyword>
<organism evidence="3 4">
    <name type="scientific">Meloidogyne enterolobii</name>
    <name type="common">Root-knot nematode worm</name>
    <name type="synonym">Meloidogyne mayaguensis</name>
    <dbReference type="NCBI Taxonomy" id="390850"/>
    <lineage>
        <taxon>Eukaryota</taxon>
        <taxon>Metazoa</taxon>
        <taxon>Ecdysozoa</taxon>
        <taxon>Nematoda</taxon>
        <taxon>Chromadorea</taxon>
        <taxon>Rhabditida</taxon>
        <taxon>Tylenchina</taxon>
        <taxon>Tylenchomorpha</taxon>
        <taxon>Tylenchoidea</taxon>
        <taxon>Meloidogynidae</taxon>
        <taxon>Meloidogyninae</taxon>
        <taxon>Meloidogyne</taxon>
    </lineage>
</organism>
<gene>
    <name evidence="3" type="ORF">MENT_LOCUS4844</name>
</gene>
<comment type="caution">
    <text evidence="3">The sequence shown here is derived from an EMBL/GenBank/DDBJ whole genome shotgun (WGS) entry which is preliminary data.</text>
</comment>
<evidence type="ECO:0000259" key="2">
    <source>
        <dbReference type="Pfam" id="PF21505"/>
    </source>
</evidence>
<dbReference type="GO" id="GO:0005634">
    <property type="term" value="C:nucleus"/>
    <property type="evidence" value="ECO:0007669"/>
    <property type="project" value="TreeGrafter"/>
</dbReference>
<dbReference type="InterPro" id="IPR048570">
    <property type="entry name" value="PSMD1_RPN2_N"/>
</dbReference>
<dbReference type="AlphaFoldDB" id="A0A6V7TYG1"/>
<accession>A0A6V7TYG1</accession>
<evidence type="ECO:0000313" key="4">
    <source>
        <dbReference type="Proteomes" id="UP000580250"/>
    </source>
</evidence>
<name>A0A6V7TYG1_MELEN</name>
<feature type="domain" description="26S proteasome non-ATPase regulatory subunit 1/RPN2 N-terminal" evidence="2">
    <location>
        <begin position="15"/>
        <end position="304"/>
    </location>
</feature>
<dbReference type="Proteomes" id="UP000580250">
    <property type="component" value="Unassembled WGS sequence"/>
</dbReference>
<dbReference type="OrthoDB" id="261572at2759"/>
<dbReference type="GO" id="GO:0034515">
    <property type="term" value="C:proteasome storage granule"/>
    <property type="evidence" value="ECO:0007669"/>
    <property type="project" value="TreeGrafter"/>
</dbReference>
<evidence type="ECO:0000256" key="1">
    <source>
        <dbReference type="ARBA" id="ARBA00022737"/>
    </source>
</evidence>
<reference evidence="3 4" key="1">
    <citation type="submission" date="2020-08" db="EMBL/GenBank/DDBJ databases">
        <authorList>
            <person name="Koutsovoulos G."/>
            <person name="Danchin GJ E."/>
        </authorList>
    </citation>
    <scope>NUCLEOTIDE SEQUENCE [LARGE SCALE GENOMIC DNA]</scope>
</reference>
<dbReference type="EMBL" id="CAJEWN010000017">
    <property type="protein sequence ID" value="CAD2135795.1"/>
    <property type="molecule type" value="Genomic_DNA"/>
</dbReference>